<evidence type="ECO:0000256" key="1">
    <source>
        <dbReference type="ARBA" id="ARBA00005381"/>
    </source>
</evidence>
<dbReference type="RefSeq" id="WP_308479385.1">
    <property type="nucleotide sequence ID" value="NZ_OY726397.1"/>
</dbReference>
<dbReference type="InterPro" id="IPR001054">
    <property type="entry name" value="A/G_cyclase"/>
</dbReference>
<dbReference type="Proteomes" id="UP001190465">
    <property type="component" value="Chromosome"/>
</dbReference>
<reference evidence="4 5" key="1">
    <citation type="submission" date="2023-08" db="EMBL/GenBank/DDBJ databases">
        <authorList>
            <person name="Folkvardsen B D."/>
            <person name="Norman A."/>
        </authorList>
    </citation>
    <scope>NUCLEOTIDE SEQUENCE [LARGE SCALE GENOMIC DNA]</scope>
    <source>
        <strain evidence="4 5">Mu0053</strain>
    </source>
</reference>
<evidence type="ECO:0000313" key="5">
    <source>
        <dbReference type="Proteomes" id="UP001190465"/>
    </source>
</evidence>
<comment type="similarity">
    <text evidence="1">Belongs to the adenylyl cyclase class-3 family.</text>
</comment>
<keyword evidence="2" id="KW-0812">Transmembrane</keyword>
<dbReference type="InterPro" id="IPR029787">
    <property type="entry name" value="Nucleotide_cyclase"/>
</dbReference>
<dbReference type="PROSITE" id="PS50125">
    <property type="entry name" value="GUANYLATE_CYCLASE_2"/>
    <property type="match status" value="1"/>
</dbReference>
<evidence type="ECO:0000259" key="3">
    <source>
        <dbReference type="PROSITE" id="PS50125"/>
    </source>
</evidence>
<sequence>MDVVVVSAVAVAVVALAAIITLTVLLIVSRRQLAAARAELERVREQQGRRRRRLGVAPLAIKTVWQTADSLLNKGVGATVRNSIEDLAGWAQVERPDLARLTADGDVVIAFSDIEGSTELNEALGDREWVKVLERHNRLVTKCVTAHGGHVVKNQGDGFMIVFAAATQAVLCGIDIQRALENGADRRRAMRVRIGIHLGSSVRRGDDLFGRNVAIAARVADQAGGGEILITDAVRTAIEDGAAIELGPPREVDLKGIRGSHQLFPVLPGEVRRDLPR</sequence>
<dbReference type="SMART" id="SM00044">
    <property type="entry name" value="CYCc"/>
    <property type="match status" value="1"/>
</dbReference>
<feature type="domain" description="Guanylate cyclase" evidence="3">
    <location>
        <begin position="108"/>
        <end position="220"/>
    </location>
</feature>
<dbReference type="PANTHER" id="PTHR43081:SF1">
    <property type="entry name" value="ADENYLATE CYCLASE, TERMINAL-DIFFERENTIATION SPECIFIC"/>
    <property type="match status" value="1"/>
</dbReference>
<gene>
    <name evidence="4" type="ORF">MU0053_004063</name>
</gene>
<dbReference type="Gene3D" id="3.30.70.1230">
    <property type="entry name" value="Nucleotide cyclase"/>
    <property type="match status" value="1"/>
</dbReference>
<dbReference type="InterPro" id="IPR050697">
    <property type="entry name" value="Adenylyl/Guanylyl_Cyclase_3/4"/>
</dbReference>
<organism evidence="4 5">
    <name type="scientific">[Mycobacterium] burgundiense</name>
    <dbReference type="NCBI Taxonomy" id="3064286"/>
    <lineage>
        <taxon>Bacteria</taxon>
        <taxon>Bacillati</taxon>
        <taxon>Actinomycetota</taxon>
        <taxon>Actinomycetes</taxon>
        <taxon>Mycobacteriales</taxon>
        <taxon>Mycobacteriaceae</taxon>
        <taxon>Mycolicibacterium</taxon>
    </lineage>
</organism>
<evidence type="ECO:0000256" key="2">
    <source>
        <dbReference type="SAM" id="Phobius"/>
    </source>
</evidence>
<dbReference type="CDD" id="cd07302">
    <property type="entry name" value="CHD"/>
    <property type="match status" value="1"/>
</dbReference>
<protein>
    <submittedName>
        <fullName evidence="4">Adenylate/guanylate cyclase domain-containing protein</fullName>
        <ecNumber evidence="4">4.6.1.-</ecNumber>
    </submittedName>
</protein>
<accession>A0ABM9M2I5</accession>
<dbReference type="GO" id="GO:0016829">
    <property type="term" value="F:lyase activity"/>
    <property type="evidence" value="ECO:0007669"/>
    <property type="project" value="UniProtKB-KW"/>
</dbReference>
<keyword evidence="2" id="KW-1133">Transmembrane helix</keyword>
<keyword evidence="2" id="KW-0472">Membrane</keyword>
<dbReference type="EMBL" id="OY726397">
    <property type="protein sequence ID" value="CAJ1509076.1"/>
    <property type="molecule type" value="Genomic_DNA"/>
</dbReference>
<dbReference type="SUPFAM" id="SSF55073">
    <property type="entry name" value="Nucleotide cyclase"/>
    <property type="match status" value="1"/>
</dbReference>
<proteinExistence type="inferred from homology"/>
<evidence type="ECO:0000313" key="4">
    <source>
        <dbReference type="EMBL" id="CAJ1509076.1"/>
    </source>
</evidence>
<dbReference type="Pfam" id="PF00211">
    <property type="entry name" value="Guanylate_cyc"/>
    <property type="match status" value="1"/>
</dbReference>
<name>A0ABM9M2I5_9MYCO</name>
<dbReference type="PANTHER" id="PTHR43081">
    <property type="entry name" value="ADENYLATE CYCLASE, TERMINAL-DIFFERENTIATION SPECIFIC-RELATED"/>
    <property type="match status" value="1"/>
</dbReference>
<dbReference type="EC" id="4.6.1.-" evidence="4"/>
<keyword evidence="5" id="KW-1185">Reference proteome</keyword>
<feature type="transmembrane region" description="Helical" evidence="2">
    <location>
        <begin position="6"/>
        <end position="28"/>
    </location>
</feature>
<keyword evidence="4" id="KW-0456">Lyase</keyword>